<gene>
    <name evidence="1" type="ORF">CIHG_07662</name>
</gene>
<accession>A0A0J8S0S1</accession>
<evidence type="ECO:0000313" key="1">
    <source>
        <dbReference type="EMBL" id="KMU89979.1"/>
    </source>
</evidence>
<name>A0A0J8S0S1_COCIT</name>
<organism evidence="1 2">
    <name type="scientific">Coccidioides immitis H538.4</name>
    <dbReference type="NCBI Taxonomy" id="396776"/>
    <lineage>
        <taxon>Eukaryota</taxon>
        <taxon>Fungi</taxon>
        <taxon>Dikarya</taxon>
        <taxon>Ascomycota</taxon>
        <taxon>Pezizomycotina</taxon>
        <taxon>Eurotiomycetes</taxon>
        <taxon>Eurotiomycetidae</taxon>
        <taxon>Onygenales</taxon>
        <taxon>Onygenaceae</taxon>
        <taxon>Coccidioides</taxon>
    </lineage>
</organism>
<dbReference type="STRING" id="396776.A0A0J8S0S1"/>
<reference evidence="2" key="1">
    <citation type="journal article" date="2010" name="Genome Res.">
        <title>Population genomic sequencing of Coccidioides fungi reveals recent hybridization and transposon control.</title>
        <authorList>
            <person name="Neafsey D.E."/>
            <person name="Barker B.M."/>
            <person name="Sharpton T.J."/>
            <person name="Stajich J.E."/>
            <person name="Park D.J."/>
            <person name="Whiston E."/>
            <person name="Hung C.-Y."/>
            <person name="McMahan C."/>
            <person name="White J."/>
            <person name="Sykes S."/>
            <person name="Heiman D."/>
            <person name="Young S."/>
            <person name="Zeng Q."/>
            <person name="Abouelleil A."/>
            <person name="Aftuck L."/>
            <person name="Bessette D."/>
            <person name="Brown A."/>
            <person name="FitzGerald M."/>
            <person name="Lui A."/>
            <person name="Macdonald J.P."/>
            <person name="Priest M."/>
            <person name="Orbach M.J."/>
            <person name="Galgiani J.N."/>
            <person name="Kirkland T.N."/>
            <person name="Cole G.T."/>
            <person name="Birren B.W."/>
            <person name="Henn M.R."/>
            <person name="Taylor J.W."/>
            <person name="Rounsley S.D."/>
        </authorList>
    </citation>
    <scope>NUCLEOTIDE SEQUENCE [LARGE SCALE GENOMIC DNA]</scope>
    <source>
        <strain evidence="2">H538.4</strain>
    </source>
</reference>
<sequence length="60" mass="7172">MQILLKMLEYDMFPIQSRIFLDISPMKSSTGLDGNFYIQMKFHWQKGFINVQSVKTKLQR</sequence>
<protein>
    <submittedName>
        <fullName evidence="1">Uncharacterized protein</fullName>
    </submittedName>
</protein>
<proteinExistence type="predicted"/>
<dbReference type="EMBL" id="DS017017">
    <property type="protein sequence ID" value="KMU89979.1"/>
    <property type="molecule type" value="Genomic_DNA"/>
</dbReference>
<dbReference type="VEuPathDB" id="FungiDB:CIHG_07662"/>
<evidence type="ECO:0000313" key="2">
    <source>
        <dbReference type="Proteomes" id="UP000054563"/>
    </source>
</evidence>
<dbReference type="Proteomes" id="UP000054563">
    <property type="component" value="Unassembled WGS sequence"/>
</dbReference>
<dbReference type="AlphaFoldDB" id="A0A0J8S0S1"/>